<evidence type="ECO:0008006" key="7">
    <source>
        <dbReference type="Google" id="ProtNLM"/>
    </source>
</evidence>
<keyword evidence="2" id="KW-0235">DNA replication</keyword>
<proteinExistence type="inferred from homology"/>
<feature type="domain" description="DNA polymerase delta subunit OB-fold" evidence="4">
    <location>
        <begin position="71"/>
        <end position="198"/>
    </location>
</feature>
<dbReference type="Pfam" id="PF04042">
    <property type="entry name" value="DNA_pol_E_B"/>
    <property type="match status" value="1"/>
</dbReference>
<dbReference type="InterPro" id="IPR007185">
    <property type="entry name" value="DNA_pol_a/d/e_bsu"/>
</dbReference>
<dbReference type="GO" id="GO:0006271">
    <property type="term" value="P:DNA strand elongation involved in DNA replication"/>
    <property type="evidence" value="ECO:0007669"/>
    <property type="project" value="TreeGrafter"/>
</dbReference>
<dbReference type="EMBL" id="CAJZBQ010000027">
    <property type="protein sequence ID" value="CAG9321182.1"/>
    <property type="molecule type" value="Genomic_DNA"/>
</dbReference>
<evidence type="ECO:0000313" key="6">
    <source>
        <dbReference type="Proteomes" id="UP001162131"/>
    </source>
</evidence>
<dbReference type="GO" id="GO:0003677">
    <property type="term" value="F:DNA binding"/>
    <property type="evidence" value="ECO:0007669"/>
    <property type="project" value="InterPro"/>
</dbReference>
<comment type="caution">
    <text evidence="5">The sequence shown here is derived from an EMBL/GenBank/DDBJ whole genome shotgun (WGS) entry which is preliminary data.</text>
</comment>
<dbReference type="InterPro" id="IPR040663">
    <property type="entry name" value="DNA_pol_D_N"/>
</dbReference>
<evidence type="ECO:0000259" key="4">
    <source>
        <dbReference type="Pfam" id="PF18018"/>
    </source>
</evidence>
<dbReference type="PANTHER" id="PTHR10416">
    <property type="entry name" value="DNA POLYMERASE DELTA SUBUNIT 2"/>
    <property type="match status" value="1"/>
</dbReference>
<feature type="domain" description="DNA polymerase alpha/delta/epsilon subunit B" evidence="3">
    <location>
        <begin position="221"/>
        <end position="432"/>
    </location>
</feature>
<protein>
    <recommendedName>
        <fullName evidence="7">DNA polymerase delta small subunit</fullName>
    </recommendedName>
</protein>
<dbReference type="PANTHER" id="PTHR10416:SF0">
    <property type="entry name" value="DNA POLYMERASE DELTA SUBUNIT 2"/>
    <property type="match status" value="1"/>
</dbReference>
<gene>
    <name evidence="5" type="ORF">BSTOLATCC_MIC27750</name>
</gene>
<evidence type="ECO:0000256" key="1">
    <source>
        <dbReference type="ARBA" id="ARBA00006035"/>
    </source>
</evidence>
<keyword evidence="6" id="KW-1185">Reference proteome</keyword>
<name>A0AAU9JA72_9CILI</name>
<comment type="similarity">
    <text evidence="1">Belongs to the DNA polymerase delta/II small subunit family.</text>
</comment>
<dbReference type="Gene3D" id="3.60.21.50">
    <property type="match status" value="1"/>
</dbReference>
<dbReference type="GO" id="GO:0043625">
    <property type="term" value="C:delta DNA polymerase complex"/>
    <property type="evidence" value="ECO:0007669"/>
    <property type="project" value="TreeGrafter"/>
</dbReference>
<evidence type="ECO:0000259" key="3">
    <source>
        <dbReference type="Pfam" id="PF04042"/>
    </source>
</evidence>
<reference evidence="5" key="1">
    <citation type="submission" date="2021-09" db="EMBL/GenBank/DDBJ databases">
        <authorList>
            <consortium name="AG Swart"/>
            <person name="Singh M."/>
            <person name="Singh A."/>
            <person name="Seah K."/>
            <person name="Emmerich C."/>
        </authorList>
    </citation>
    <scope>NUCLEOTIDE SEQUENCE</scope>
    <source>
        <strain evidence="5">ATCC30299</strain>
    </source>
</reference>
<organism evidence="5 6">
    <name type="scientific">Blepharisma stoltei</name>
    <dbReference type="NCBI Taxonomy" id="1481888"/>
    <lineage>
        <taxon>Eukaryota</taxon>
        <taxon>Sar</taxon>
        <taxon>Alveolata</taxon>
        <taxon>Ciliophora</taxon>
        <taxon>Postciliodesmatophora</taxon>
        <taxon>Heterotrichea</taxon>
        <taxon>Heterotrichida</taxon>
        <taxon>Blepharismidae</taxon>
        <taxon>Blepharisma</taxon>
    </lineage>
</organism>
<dbReference type="Pfam" id="PF18018">
    <property type="entry name" value="DNA_pol_D_N"/>
    <property type="match status" value="1"/>
</dbReference>
<sequence length="478" mass="53733">MFADNLYLAFTSLSIQKGILRFSLLLNLNSSQICPALPLNKMSNPAKGRSISYSYEFLGSRFESKLDFTAQYFNLYRSRLNALHWRSIDTAKAQRDVPILHQIMELKPDNVCIVSGVIVRNHKTRPSIIEKYIAKVGTLEPRPSCFGSFCSEKDEIYLEDESGRVLLDFRNSESDWNDLITGIVVAAYGILRENAVFETLSLYYPQVDRPLPLEKAGEEYICFVSGLEIGSPYYDMILLHLLAQFIQGNLGTQSYDEASKIVRLVILGDSIYKPDTARTVDRKAIGDQVIRGFTEINESLKFLDTFLAELAGTIPVDIIPGEMDPSNCSLPQQPLNPYLFPIASRYSALQSFPNPYEFTIDKCRILCTAGQNISMYSHYAPPDKTFAELMALNVKHRHIAANAPDALQCIPMQDKDPFILDNLPHLYVVGNLGSYQTGMEDGVKLVAVPRFSSPGHNIVLVNRFTLESKTISFESMID</sequence>
<dbReference type="Proteomes" id="UP001162131">
    <property type="component" value="Unassembled WGS sequence"/>
</dbReference>
<dbReference type="AlphaFoldDB" id="A0AAU9JA72"/>
<dbReference type="InterPro" id="IPR024826">
    <property type="entry name" value="DNA_pol_delta/II_ssu"/>
</dbReference>
<accession>A0AAU9JA72</accession>
<evidence type="ECO:0000256" key="2">
    <source>
        <dbReference type="ARBA" id="ARBA00022705"/>
    </source>
</evidence>
<evidence type="ECO:0000313" key="5">
    <source>
        <dbReference type="EMBL" id="CAG9321182.1"/>
    </source>
</evidence>